<keyword evidence="3" id="KW-0808">Transferase</keyword>
<feature type="compositionally biased region" description="Low complexity" evidence="8">
    <location>
        <begin position="295"/>
        <end position="309"/>
    </location>
</feature>
<comment type="caution">
    <text evidence="11">The sequence shown here is derived from an EMBL/GenBank/DDBJ whole genome shotgun (WGS) entry which is preliminary data.</text>
</comment>
<evidence type="ECO:0000256" key="8">
    <source>
        <dbReference type="SAM" id="MobiDB-lite"/>
    </source>
</evidence>
<evidence type="ECO:0000256" key="6">
    <source>
        <dbReference type="ARBA" id="ARBA00022840"/>
    </source>
</evidence>
<dbReference type="Pfam" id="PF00069">
    <property type="entry name" value="Pkinase"/>
    <property type="match status" value="1"/>
</dbReference>
<accession>A0A2I1I270</accession>
<name>A0A2I1I270_9ACTO</name>
<dbReference type="PANTHER" id="PTHR43289">
    <property type="entry name" value="MITOGEN-ACTIVATED PROTEIN KINASE KINASE KINASE 20-RELATED"/>
    <property type="match status" value="1"/>
</dbReference>
<dbReference type="InterPro" id="IPR011009">
    <property type="entry name" value="Kinase-like_dom_sf"/>
</dbReference>
<keyword evidence="9" id="KW-0812">Transmembrane</keyword>
<gene>
    <name evidence="11" type="ORF">CYJ22_01790</name>
</gene>
<evidence type="ECO:0000256" key="5">
    <source>
        <dbReference type="ARBA" id="ARBA00022777"/>
    </source>
</evidence>
<dbReference type="PROSITE" id="PS50011">
    <property type="entry name" value="PROTEIN_KINASE_DOM"/>
    <property type="match status" value="1"/>
</dbReference>
<dbReference type="AlphaFoldDB" id="A0A2I1I270"/>
<feature type="binding site" evidence="7">
    <location>
        <position position="45"/>
    </location>
    <ligand>
        <name>ATP</name>
        <dbReference type="ChEBI" id="CHEBI:30616"/>
    </ligand>
</feature>
<evidence type="ECO:0000256" key="2">
    <source>
        <dbReference type="ARBA" id="ARBA00022527"/>
    </source>
</evidence>
<evidence type="ECO:0000256" key="9">
    <source>
        <dbReference type="SAM" id="Phobius"/>
    </source>
</evidence>
<proteinExistence type="predicted"/>
<evidence type="ECO:0000313" key="11">
    <source>
        <dbReference type="EMBL" id="PKY65237.1"/>
    </source>
</evidence>
<keyword evidence="6 7" id="KW-0067">ATP-binding</keyword>
<feature type="domain" description="Protein kinase" evidence="10">
    <location>
        <begin position="16"/>
        <end position="275"/>
    </location>
</feature>
<evidence type="ECO:0000256" key="7">
    <source>
        <dbReference type="PROSITE-ProRule" id="PRU10141"/>
    </source>
</evidence>
<dbReference type="PROSITE" id="PS00108">
    <property type="entry name" value="PROTEIN_KINASE_ST"/>
    <property type="match status" value="1"/>
</dbReference>
<dbReference type="InterPro" id="IPR017441">
    <property type="entry name" value="Protein_kinase_ATP_BS"/>
</dbReference>
<sequence>MDSDARVGMVPAIPGYQWIRPLGAGGFADVFLCRQELPSREVAVKVARRDRGADGEAGIAREADVMALVSGHPAVAQLYGAGRTSDGRPYLVMEYCPVANILDQVRANPMATDRALSMVIRMCGGAEMLHRAGYVHRDIKPSNIMINAYGSPVLTDFGVSEPVGADPRSGRDAFSVMWAPPEQIAGTARAHPTQDVWALGATLWTLLMGRSPFEVVDGDNSAKAVAQRVARGRVSRIDRPGVPDAVTAIVRRAMSLDPEQRFGSAAALGYALQTIEREMHRPVTEMKLSVVASSSAPSSALSSPSPAALDAERTRTRRGSFADGAHASLDEAWAGNSTTSRTGLVEGESKRPKWVLPVLAVVMVLATAGLVVAMLTGGGHSIHVGGASDPTAGSTSETPDGGSVNDAGGAPPAAVAEVVATPKGTEILWSWDIPQQGQNKVDQFVFKYVLERPGEAVVAETMRRNSLTTTAVSGENCLTVSVVAEVSGRESAPVTQCVTMP</sequence>
<dbReference type="EMBL" id="PKKM01000002">
    <property type="protein sequence ID" value="PKY65237.1"/>
    <property type="molecule type" value="Genomic_DNA"/>
</dbReference>
<reference evidence="11 12" key="1">
    <citation type="submission" date="2017-12" db="EMBL/GenBank/DDBJ databases">
        <title>Phylogenetic diversity of female urinary microbiome.</title>
        <authorList>
            <person name="Thomas-White K."/>
            <person name="Wolfe A.J."/>
        </authorList>
    </citation>
    <scope>NUCLEOTIDE SEQUENCE [LARGE SCALE GENOMIC DNA]</scope>
    <source>
        <strain evidence="11 12">UMB0018</strain>
    </source>
</reference>
<keyword evidence="5 11" id="KW-0418">Kinase</keyword>
<dbReference type="GO" id="GO:0004674">
    <property type="term" value="F:protein serine/threonine kinase activity"/>
    <property type="evidence" value="ECO:0007669"/>
    <property type="project" value="UniProtKB-KW"/>
</dbReference>
<evidence type="ECO:0000256" key="3">
    <source>
        <dbReference type="ARBA" id="ARBA00022679"/>
    </source>
</evidence>
<dbReference type="PANTHER" id="PTHR43289:SF6">
    <property type="entry name" value="SERINE_THREONINE-PROTEIN KINASE NEKL-3"/>
    <property type="match status" value="1"/>
</dbReference>
<dbReference type="SUPFAM" id="SSF56112">
    <property type="entry name" value="Protein kinase-like (PK-like)"/>
    <property type="match status" value="1"/>
</dbReference>
<protein>
    <recommendedName>
        <fullName evidence="1">non-specific serine/threonine protein kinase</fullName>
        <ecNumber evidence="1">2.7.11.1</ecNumber>
    </recommendedName>
</protein>
<keyword evidence="2 11" id="KW-0723">Serine/threonine-protein kinase</keyword>
<evidence type="ECO:0000313" key="12">
    <source>
        <dbReference type="Proteomes" id="UP000234198"/>
    </source>
</evidence>
<keyword evidence="9" id="KW-1133">Transmembrane helix</keyword>
<dbReference type="PROSITE" id="PS00107">
    <property type="entry name" value="PROTEIN_KINASE_ATP"/>
    <property type="match status" value="1"/>
</dbReference>
<feature type="transmembrane region" description="Helical" evidence="9">
    <location>
        <begin position="354"/>
        <end position="375"/>
    </location>
</feature>
<dbReference type="Gene3D" id="1.10.510.10">
    <property type="entry name" value="Transferase(Phosphotransferase) domain 1"/>
    <property type="match status" value="1"/>
</dbReference>
<dbReference type="EC" id="2.7.11.1" evidence="1"/>
<dbReference type="CDD" id="cd14014">
    <property type="entry name" value="STKc_PknB_like"/>
    <property type="match status" value="1"/>
</dbReference>
<keyword evidence="4 7" id="KW-0547">Nucleotide-binding</keyword>
<organism evidence="11 12">
    <name type="scientific">Schaalia odontolytica</name>
    <dbReference type="NCBI Taxonomy" id="1660"/>
    <lineage>
        <taxon>Bacteria</taxon>
        <taxon>Bacillati</taxon>
        <taxon>Actinomycetota</taxon>
        <taxon>Actinomycetes</taxon>
        <taxon>Actinomycetales</taxon>
        <taxon>Actinomycetaceae</taxon>
        <taxon>Schaalia</taxon>
    </lineage>
</organism>
<evidence type="ECO:0000256" key="4">
    <source>
        <dbReference type="ARBA" id="ARBA00022741"/>
    </source>
</evidence>
<evidence type="ECO:0000256" key="1">
    <source>
        <dbReference type="ARBA" id="ARBA00012513"/>
    </source>
</evidence>
<dbReference type="GO" id="GO:0005524">
    <property type="term" value="F:ATP binding"/>
    <property type="evidence" value="ECO:0007669"/>
    <property type="project" value="UniProtKB-UniRule"/>
</dbReference>
<dbReference type="RefSeq" id="WP_101600625.1">
    <property type="nucleotide sequence ID" value="NZ_PKKM01000002.1"/>
</dbReference>
<dbReference type="Proteomes" id="UP000234198">
    <property type="component" value="Unassembled WGS sequence"/>
</dbReference>
<dbReference type="SMART" id="SM00220">
    <property type="entry name" value="S_TKc"/>
    <property type="match status" value="1"/>
</dbReference>
<feature type="region of interest" description="Disordered" evidence="8">
    <location>
        <begin position="295"/>
        <end position="323"/>
    </location>
</feature>
<feature type="region of interest" description="Disordered" evidence="8">
    <location>
        <begin position="386"/>
        <end position="410"/>
    </location>
</feature>
<dbReference type="InterPro" id="IPR000719">
    <property type="entry name" value="Prot_kinase_dom"/>
</dbReference>
<evidence type="ECO:0000259" key="10">
    <source>
        <dbReference type="PROSITE" id="PS50011"/>
    </source>
</evidence>
<keyword evidence="9" id="KW-0472">Membrane</keyword>
<dbReference type="InterPro" id="IPR008271">
    <property type="entry name" value="Ser/Thr_kinase_AS"/>
</dbReference>